<name>A0ABQ4YNE4_9ASTR</name>
<dbReference type="InterPro" id="IPR001584">
    <property type="entry name" value="Integrase_cat-core"/>
</dbReference>
<evidence type="ECO:0000259" key="2">
    <source>
        <dbReference type="PROSITE" id="PS50994"/>
    </source>
</evidence>
<keyword evidence="4" id="KW-1185">Reference proteome</keyword>
<reference evidence="3" key="1">
    <citation type="journal article" date="2022" name="Int. J. Mol. Sci.">
        <title>Draft Genome of Tanacetum Coccineum: Genomic Comparison of Closely Related Tanacetum-Family Plants.</title>
        <authorList>
            <person name="Yamashiro T."/>
            <person name="Shiraishi A."/>
            <person name="Nakayama K."/>
            <person name="Satake H."/>
        </authorList>
    </citation>
    <scope>NUCLEOTIDE SEQUENCE</scope>
</reference>
<evidence type="ECO:0000313" key="3">
    <source>
        <dbReference type="EMBL" id="GJS79055.1"/>
    </source>
</evidence>
<dbReference type="Proteomes" id="UP001151760">
    <property type="component" value="Unassembled WGS sequence"/>
</dbReference>
<dbReference type="InterPro" id="IPR013103">
    <property type="entry name" value="RVT_2"/>
</dbReference>
<dbReference type="SUPFAM" id="SSF53098">
    <property type="entry name" value="Ribonuclease H-like"/>
    <property type="match status" value="1"/>
</dbReference>
<gene>
    <name evidence="3" type="ORF">Tco_0728936</name>
</gene>
<dbReference type="Gene3D" id="3.30.420.10">
    <property type="entry name" value="Ribonuclease H-like superfamily/Ribonuclease H"/>
    <property type="match status" value="1"/>
</dbReference>
<dbReference type="Pfam" id="PF07727">
    <property type="entry name" value="RVT_2"/>
    <property type="match status" value="1"/>
</dbReference>
<organism evidence="3 4">
    <name type="scientific">Tanacetum coccineum</name>
    <dbReference type="NCBI Taxonomy" id="301880"/>
    <lineage>
        <taxon>Eukaryota</taxon>
        <taxon>Viridiplantae</taxon>
        <taxon>Streptophyta</taxon>
        <taxon>Embryophyta</taxon>
        <taxon>Tracheophyta</taxon>
        <taxon>Spermatophyta</taxon>
        <taxon>Magnoliopsida</taxon>
        <taxon>eudicotyledons</taxon>
        <taxon>Gunneridae</taxon>
        <taxon>Pentapetalae</taxon>
        <taxon>asterids</taxon>
        <taxon>campanulids</taxon>
        <taxon>Asterales</taxon>
        <taxon>Asteraceae</taxon>
        <taxon>Asteroideae</taxon>
        <taxon>Anthemideae</taxon>
        <taxon>Anthemidinae</taxon>
        <taxon>Tanacetum</taxon>
    </lineage>
</organism>
<comment type="caution">
    <text evidence="3">The sequence shown here is derived from an EMBL/GenBank/DDBJ whole genome shotgun (WGS) entry which is preliminary data.</text>
</comment>
<dbReference type="InterPro" id="IPR043502">
    <property type="entry name" value="DNA/RNA_pol_sf"/>
</dbReference>
<dbReference type="InterPro" id="IPR036397">
    <property type="entry name" value="RNaseH_sf"/>
</dbReference>
<dbReference type="PANTHER" id="PTHR11439:SF495">
    <property type="entry name" value="REVERSE TRANSCRIPTASE, RNA-DEPENDENT DNA POLYMERASE-RELATED"/>
    <property type="match status" value="1"/>
</dbReference>
<accession>A0ABQ4YNE4</accession>
<dbReference type="EMBL" id="BQNB010010569">
    <property type="protein sequence ID" value="GJS79055.1"/>
    <property type="molecule type" value="Genomic_DNA"/>
</dbReference>
<dbReference type="PANTHER" id="PTHR11439">
    <property type="entry name" value="GAG-POL-RELATED RETROTRANSPOSON"/>
    <property type="match status" value="1"/>
</dbReference>
<dbReference type="SUPFAM" id="SSF56672">
    <property type="entry name" value="DNA/RNA polymerases"/>
    <property type="match status" value="1"/>
</dbReference>
<dbReference type="InterPro" id="IPR012337">
    <property type="entry name" value="RNaseH-like_sf"/>
</dbReference>
<dbReference type="PROSITE" id="PS50994">
    <property type="entry name" value="INTEGRASE"/>
    <property type="match status" value="1"/>
</dbReference>
<feature type="coiled-coil region" evidence="1">
    <location>
        <begin position="127"/>
        <end position="197"/>
    </location>
</feature>
<dbReference type="Pfam" id="PF00665">
    <property type="entry name" value="rve"/>
    <property type="match status" value="1"/>
</dbReference>
<proteinExistence type="predicted"/>
<dbReference type="CDD" id="cd09272">
    <property type="entry name" value="RNase_HI_RT_Ty1"/>
    <property type="match status" value="1"/>
</dbReference>
<feature type="domain" description="Integrase catalytic" evidence="2">
    <location>
        <begin position="271"/>
        <end position="430"/>
    </location>
</feature>
<protein>
    <submittedName>
        <fullName evidence="3">Ribonuclease H-like domain-containing protein</fullName>
    </submittedName>
</protein>
<evidence type="ECO:0000313" key="4">
    <source>
        <dbReference type="Proteomes" id="UP001151760"/>
    </source>
</evidence>
<evidence type="ECO:0000256" key="1">
    <source>
        <dbReference type="SAM" id="Coils"/>
    </source>
</evidence>
<sequence>MSTSTHSIIVPSNFDVEDAFSSTHTPDYTPASPDYFPVSPGNTSPYSSDSLSKDLLAALATSPPHNDPYMQAYNAAANESPIPPPQAPIAPPIKQACFLSSSSTNPSAPPQVFEIGENYHGAPDTSYARHEEQIEDILNHLDELSLDHNDEMEDNIEDLVDGRVIIKQDFDKLKTKLQEARAQIAGLQRKQMGHNDKIALACFRISILELIIEDVQCDDSYLYVSGIPLGGITAIRKLVADSIAATLEEVANIAQRLMDQQNRRQETYRAYAATPNGYPTSVKSINHASYCLVITDDCTRFSWVFFLASKDETSGILQNFIRQIENQLSHRVKIIRSNNGTEFKNIDMLEFCGNNGIKQEYSNAITPQQNGVAERMNRTLIEAARTMLADSLLLTTFWAKAVSTACYIFNRHYIEEVYVSQPPGFVDPDHPKKVYKVVKALYGLHQAPRAWYATLSTFLEKHGYRRGTIDKTLFIKKDKKDIMLVQVYVDDIIFGSTRKSWCDEFEALMKGRFQMSSMGELIFFLGLQVKQKTDGIFISQDKYVADMLKKFDLASVKTAITPMETKMALTKDEEADEVDVTPKTSHLNAVKRIFKYLKGKPNLGLWYPRESSFDLEAYSDSDYAGANLDRKSTTGGCQFLGSRLISWQCKKQTIVATSTTEAEYVAAASCCGQVLWIQNQMLDYGFNFMNTKIHIDNESTICIVKNLVYHSKIKHIEIRNHFIRDSYEKKKRIFKYLKGKPNLGLWYPRESSFDLKAYSDSDYAGANLDRRGLNV</sequence>
<reference evidence="3" key="2">
    <citation type="submission" date="2022-01" db="EMBL/GenBank/DDBJ databases">
        <authorList>
            <person name="Yamashiro T."/>
            <person name="Shiraishi A."/>
            <person name="Satake H."/>
            <person name="Nakayama K."/>
        </authorList>
    </citation>
    <scope>NUCLEOTIDE SEQUENCE</scope>
</reference>
<keyword evidence="1" id="KW-0175">Coiled coil</keyword>